<reference evidence="16" key="1">
    <citation type="journal article" date="2015" name="PeerJ">
        <title>First genomic representation of candidate bacterial phylum KSB3 points to enhanced environmental sensing as a trigger of wastewater bulking.</title>
        <authorList>
            <person name="Sekiguchi Y."/>
            <person name="Ohashi A."/>
            <person name="Parks D.H."/>
            <person name="Yamauchi T."/>
            <person name="Tyson G.W."/>
            <person name="Hugenholtz P."/>
        </authorList>
    </citation>
    <scope>NUCLEOTIDE SEQUENCE [LARGE SCALE GENOMIC DNA]</scope>
</reference>
<dbReference type="PRINTS" id="PR00146">
    <property type="entry name" value="DHPICSNTHASE"/>
</dbReference>
<evidence type="ECO:0000256" key="8">
    <source>
        <dbReference type="ARBA" id="ARBA00023154"/>
    </source>
</evidence>
<dbReference type="InterPro" id="IPR002220">
    <property type="entry name" value="DapA-like"/>
</dbReference>
<dbReference type="PANTHER" id="PTHR12128:SF66">
    <property type="entry name" value="4-HYDROXY-2-OXOGLUTARATE ALDOLASE, MITOCHONDRIAL"/>
    <property type="match status" value="1"/>
</dbReference>
<dbReference type="AlphaFoldDB" id="A0A0S6VV40"/>
<dbReference type="GO" id="GO:0008840">
    <property type="term" value="F:4-hydroxy-tetrahydrodipicolinate synthase activity"/>
    <property type="evidence" value="ECO:0007669"/>
    <property type="project" value="UniProtKB-UniRule"/>
</dbReference>
<comment type="caution">
    <text evidence="12">Was originally thought to be a dihydrodipicolinate synthase (DHDPS), catalyzing the condensation of (S)-aspartate-beta-semialdehyde [(S)-ASA] and pyruvate to dihydrodipicolinate (DHDP). However, it was shown in E.coli that the product of the enzymatic reaction is not dihydrodipicolinate but in fact (4S)-4-hydroxy-2,3,4,5-tetrahydro-(2S)-dipicolinic acid (HTPA), and that the consecutive dehydration reaction leading to DHDP is not spontaneous but catalyzed by DapB.</text>
</comment>
<dbReference type="GO" id="GO:0019877">
    <property type="term" value="P:diaminopimelate biosynthetic process"/>
    <property type="evidence" value="ECO:0007669"/>
    <property type="project" value="UniProtKB-UniRule"/>
</dbReference>
<evidence type="ECO:0000256" key="14">
    <source>
        <dbReference type="PIRSR" id="PIRSR001365-1"/>
    </source>
</evidence>
<comment type="similarity">
    <text evidence="3 12 13">Belongs to the DapA family.</text>
</comment>
<evidence type="ECO:0000256" key="9">
    <source>
        <dbReference type="ARBA" id="ARBA00023239"/>
    </source>
</evidence>
<dbReference type="PROSITE" id="PS00666">
    <property type="entry name" value="DHDPS_2"/>
    <property type="match status" value="1"/>
</dbReference>
<keyword evidence="9 12" id="KW-0456">Lyase</keyword>
<evidence type="ECO:0000256" key="11">
    <source>
        <dbReference type="ARBA" id="ARBA00047836"/>
    </source>
</evidence>
<dbReference type="InterPro" id="IPR013785">
    <property type="entry name" value="Aldolase_TIM"/>
</dbReference>
<dbReference type="SUPFAM" id="SSF51569">
    <property type="entry name" value="Aldolase"/>
    <property type="match status" value="1"/>
</dbReference>
<dbReference type="HOGENOM" id="CLU_049343_7_1_0"/>
<dbReference type="GO" id="GO:0009089">
    <property type="term" value="P:lysine biosynthetic process via diaminopimelate"/>
    <property type="evidence" value="ECO:0007669"/>
    <property type="project" value="UniProtKB-UniRule"/>
</dbReference>
<evidence type="ECO:0000256" key="6">
    <source>
        <dbReference type="ARBA" id="ARBA00022605"/>
    </source>
</evidence>
<protein>
    <recommendedName>
        <fullName evidence="4 12">4-hydroxy-tetrahydrodipicolinate synthase</fullName>
        <shortName evidence="12">HTPA synthase</shortName>
        <ecNumber evidence="4 12">4.3.3.7</ecNumber>
    </recommendedName>
</protein>
<dbReference type="GO" id="GO:0005829">
    <property type="term" value="C:cytosol"/>
    <property type="evidence" value="ECO:0007669"/>
    <property type="project" value="TreeGrafter"/>
</dbReference>
<name>A0A0S6VV40_9BACT</name>
<evidence type="ECO:0000256" key="13">
    <source>
        <dbReference type="PIRNR" id="PIRNR001365"/>
    </source>
</evidence>
<evidence type="ECO:0000256" key="2">
    <source>
        <dbReference type="ARBA" id="ARBA00005120"/>
    </source>
</evidence>
<dbReference type="CDD" id="cd00950">
    <property type="entry name" value="DHDPS"/>
    <property type="match status" value="1"/>
</dbReference>
<comment type="pathway">
    <text evidence="2 12">Amino-acid biosynthesis; L-lysine biosynthesis via DAP pathway; (S)-tetrahydrodipicolinate from L-aspartate: step 3/4.</text>
</comment>
<feature type="active site" description="Schiff-base intermediate with substrate" evidence="12 14">
    <location>
        <position position="163"/>
    </location>
</feature>
<evidence type="ECO:0000256" key="15">
    <source>
        <dbReference type="PIRSR" id="PIRSR001365-2"/>
    </source>
</evidence>
<dbReference type="InterPro" id="IPR020624">
    <property type="entry name" value="Schiff_base-form_aldolases_CS"/>
</dbReference>
<comment type="subunit">
    <text evidence="12">Homotetramer; dimer of dimers.</text>
</comment>
<evidence type="ECO:0000256" key="5">
    <source>
        <dbReference type="ARBA" id="ARBA00022490"/>
    </source>
</evidence>
<evidence type="ECO:0000256" key="12">
    <source>
        <dbReference type="HAMAP-Rule" id="MF_00418"/>
    </source>
</evidence>
<dbReference type="STRING" id="1499966.U14_00703"/>
<proteinExistence type="inferred from homology"/>
<dbReference type="Gene3D" id="3.20.20.70">
    <property type="entry name" value="Aldolase class I"/>
    <property type="match status" value="1"/>
</dbReference>
<keyword evidence="7 12" id="KW-0220">Diaminopimelate biosynthesis</keyword>
<evidence type="ECO:0000256" key="10">
    <source>
        <dbReference type="ARBA" id="ARBA00023270"/>
    </source>
</evidence>
<dbReference type="NCBIfam" id="TIGR00674">
    <property type="entry name" value="dapA"/>
    <property type="match status" value="1"/>
</dbReference>
<comment type="function">
    <text evidence="1 12">Catalyzes the condensation of (S)-aspartate-beta-semialdehyde [(S)-ASA] and pyruvate to 4-hydroxy-tetrahydrodipicolinate (HTPA).</text>
</comment>
<gene>
    <name evidence="12" type="primary">dapA</name>
    <name evidence="16" type="ORF">U14_00703</name>
</gene>
<evidence type="ECO:0000256" key="4">
    <source>
        <dbReference type="ARBA" id="ARBA00012086"/>
    </source>
</evidence>
<dbReference type="Pfam" id="PF00701">
    <property type="entry name" value="DHDPS"/>
    <property type="match status" value="1"/>
</dbReference>
<evidence type="ECO:0000256" key="7">
    <source>
        <dbReference type="ARBA" id="ARBA00022915"/>
    </source>
</evidence>
<feature type="active site" description="Proton donor/acceptor" evidence="12 14">
    <location>
        <position position="135"/>
    </location>
</feature>
<keyword evidence="8 12" id="KW-0457">Lysine biosynthesis</keyword>
<dbReference type="Proteomes" id="UP000030700">
    <property type="component" value="Unassembled WGS sequence"/>
</dbReference>
<evidence type="ECO:0000256" key="1">
    <source>
        <dbReference type="ARBA" id="ARBA00003294"/>
    </source>
</evidence>
<accession>A0A0S6VV40</accession>
<dbReference type="InterPro" id="IPR020625">
    <property type="entry name" value="Schiff_base-form_aldolases_AS"/>
</dbReference>
<dbReference type="InterPro" id="IPR005263">
    <property type="entry name" value="DapA"/>
</dbReference>
<evidence type="ECO:0000256" key="3">
    <source>
        <dbReference type="ARBA" id="ARBA00007592"/>
    </source>
</evidence>
<feature type="site" description="Part of a proton relay during catalysis" evidence="12">
    <location>
        <position position="46"/>
    </location>
</feature>
<dbReference type="SMART" id="SM01130">
    <property type="entry name" value="DHDPS"/>
    <property type="match status" value="1"/>
</dbReference>
<dbReference type="PANTHER" id="PTHR12128">
    <property type="entry name" value="DIHYDRODIPICOLINATE SYNTHASE"/>
    <property type="match status" value="1"/>
</dbReference>
<evidence type="ECO:0000313" key="17">
    <source>
        <dbReference type="Proteomes" id="UP000030700"/>
    </source>
</evidence>
<keyword evidence="6 12" id="KW-0028">Amino-acid biosynthesis</keyword>
<feature type="binding site" evidence="12 15">
    <location>
        <position position="205"/>
    </location>
    <ligand>
        <name>pyruvate</name>
        <dbReference type="ChEBI" id="CHEBI:15361"/>
    </ligand>
</feature>
<keyword evidence="10 12" id="KW-0704">Schiff base</keyword>
<dbReference type="EC" id="4.3.3.7" evidence="4 12"/>
<comment type="subcellular location">
    <subcellularLocation>
        <location evidence="12">Cytoplasm</location>
    </subcellularLocation>
</comment>
<sequence length="294" mass="31360">MAIFTGSGVAIVTPFTQDNAVNFDKLAELIEWQIQEGTDAIIACGTTGESPTLTDEEHKKVIECAVEVAKKRVPVIAGSGSNDTAYAVQMSIHAEKVGADALLCITPYYNKPTQKGLIANFIAIADAVNVPIIMYNVPGRTGVNLAPETVAKLAEHRNICGVKEASGNIAQVAEIARLVPPDFALYSGNDDMVVPLMSLGGLGVISVVANIAPKDTHLMAKSFLDGNLKKAQELQLSMKPLIDALFCETNPIPVKTAMNLMGMNVGGLRLPLTEMSDANVEKLKKELRAYKLLA</sequence>
<dbReference type="PIRSF" id="PIRSF001365">
    <property type="entry name" value="DHDPS"/>
    <property type="match status" value="1"/>
</dbReference>
<dbReference type="EMBL" id="DF820455">
    <property type="protein sequence ID" value="GAK49481.1"/>
    <property type="molecule type" value="Genomic_DNA"/>
</dbReference>
<feature type="site" description="Part of a proton relay during catalysis" evidence="12">
    <location>
        <position position="109"/>
    </location>
</feature>
<keyword evidence="17" id="KW-1185">Reference proteome</keyword>
<dbReference type="UniPathway" id="UPA00034">
    <property type="reaction ID" value="UER00017"/>
</dbReference>
<keyword evidence="5 12" id="KW-0963">Cytoplasm</keyword>
<dbReference type="PROSITE" id="PS00665">
    <property type="entry name" value="DHDPS_1"/>
    <property type="match status" value="1"/>
</dbReference>
<comment type="catalytic activity">
    <reaction evidence="11 12">
        <text>L-aspartate 4-semialdehyde + pyruvate = (2S,4S)-4-hydroxy-2,3,4,5-tetrahydrodipicolinate + H2O + H(+)</text>
        <dbReference type="Rhea" id="RHEA:34171"/>
        <dbReference type="ChEBI" id="CHEBI:15361"/>
        <dbReference type="ChEBI" id="CHEBI:15377"/>
        <dbReference type="ChEBI" id="CHEBI:15378"/>
        <dbReference type="ChEBI" id="CHEBI:67139"/>
        <dbReference type="ChEBI" id="CHEBI:537519"/>
        <dbReference type="EC" id="4.3.3.7"/>
    </reaction>
</comment>
<organism evidence="16">
    <name type="scientific">Candidatus Moduliflexus flocculans</name>
    <dbReference type="NCBI Taxonomy" id="1499966"/>
    <lineage>
        <taxon>Bacteria</taxon>
        <taxon>Candidatus Moduliflexota</taxon>
        <taxon>Candidatus Moduliflexia</taxon>
        <taxon>Candidatus Moduliflexales</taxon>
        <taxon>Candidatus Moduliflexaceae</taxon>
    </lineage>
</organism>
<dbReference type="HAMAP" id="MF_00418">
    <property type="entry name" value="DapA"/>
    <property type="match status" value="1"/>
</dbReference>
<evidence type="ECO:0000313" key="16">
    <source>
        <dbReference type="EMBL" id="GAK49481.1"/>
    </source>
</evidence>
<feature type="binding site" evidence="12 15">
    <location>
        <position position="47"/>
    </location>
    <ligand>
        <name>pyruvate</name>
        <dbReference type="ChEBI" id="CHEBI:15361"/>
    </ligand>
</feature>